<dbReference type="EMBL" id="JAOPGA020001260">
    <property type="protein sequence ID" value="KAL0486709.1"/>
    <property type="molecule type" value="Genomic_DNA"/>
</dbReference>
<name>A0AAW2ZBP5_9EUKA</name>
<reference evidence="2 3" key="1">
    <citation type="submission" date="2024-03" db="EMBL/GenBank/DDBJ databases">
        <title>The Acrasis kona genome and developmental transcriptomes reveal deep origins of eukaryotic multicellular pathways.</title>
        <authorList>
            <person name="Sheikh S."/>
            <person name="Fu C.-J."/>
            <person name="Brown M.W."/>
            <person name="Baldauf S.L."/>
        </authorList>
    </citation>
    <scope>NUCLEOTIDE SEQUENCE [LARGE SCALE GENOMIC DNA]</scope>
    <source>
        <strain evidence="2 3">ATCC MYA-3509</strain>
    </source>
</reference>
<dbReference type="Pfam" id="PF00168">
    <property type="entry name" value="C2"/>
    <property type="match status" value="1"/>
</dbReference>
<keyword evidence="3" id="KW-1185">Reference proteome</keyword>
<gene>
    <name evidence="2" type="ORF">AKO1_001616</name>
</gene>
<evidence type="ECO:0000259" key="1">
    <source>
        <dbReference type="PROSITE" id="PS50004"/>
    </source>
</evidence>
<sequence length="288" mass="33058">MEKQAIKMKKDNQVVGVGHVFLNNSKGRIHSSRSKIYGLLEVTILRACGLPSKSNSYVVIKKHDTVLWQSSSDFNTQDPFWNQTMKIYIRECDKNSSLNIEVWSCSKFTKDELIGGVVLYLHSVNFKKQVMVEPIMKHKKFNGVLQLSTTVKSRIEVETEFWSNLEERFGATMTMYVDEEEFLDFLVKSFPNSSSHSLNAMRELYFKGFSCSETAEMRAQTFSKFMVENRAVTRLQPNPDLVFQVMERVGLGKDVYNVLSEINNLTVHFAMKKFGVRNPDKLAASSSR</sequence>
<dbReference type="SUPFAM" id="SSF49562">
    <property type="entry name" value="C2 domain (Calcium/lipid-binding domain, CaLB)"/>
    <property type="match status" value="1"/>
</dbReference>
<dbReference type="SMART" id="SM00239">
    <property type="entry name" value="C2"/>
    <property type="match status" value="1"/>
</dbReference>
<feature type="domain" description="C2" evidence="1">
    <location>
        <begin position="25"/>
        <end position="134"/>
    </location>
</feature>
<dbReference type="PROSITE" id="PS50004">
    <property type="entry name" value="C2"/>
    <property type="match status" value="1"/>
</dbReference>
<comment type="caution">
    <text evidence="2">The sequence shown here is derived from an EMBL/GenBank/DDBJ whole genome shotgun (WGS) entry which is preliminary data.</text>
</comment>
<protein>
    <recommendedName>
        <fullName evidence="1">C2 domain-containing protein</fullName>
    </recommendedName>
</protein>
<dbReference type="AlphaFoldDB" id="A0AAW2ZBP5"/>
<dbReference type="InterPro" id="IPR035892">
    <property type="entry name" value="C2_domain_sf"/>
</dbReference>
<evidence type="ECO:0000313" key="3">
    <source>
        <dbReference type="Proteomes" id="UP001431209"/>
    </source>
</evidence>
<dbReference type="CDD" id="cd00030">
    <property type="entry name" value="C2"/>
    <property type="match status" value="1"/>
</dbReference>
<organism evidence="2 3">
    <name type="scientific">Acrasis kona</name>
    <dbReference type="NCBI Taxonomy" id="1008807"/>
    <lineage>
        <taxon>Eukaryota</taxon>
        <taxon>Discoba</taxon>
        <taxon>Heterolobosea</taxon>
        <taxon>Tetramitia</taxon>
        <taxon>Eutetramitia</taxon>
        <taxon>Acrasidae</taxon>
        <taxon>Acrasis</taxon>
    </lineage>
</organism>
<dbReference type="Gene3D" id="2.60.40.150">
    <property type="entry name" value="C2 domain"/>
    <property type="match status" value="1"/>
</dbReference>
<dbReference type="InterPro" id="IPR000008">
    <property type="entry name" value="C2_dom"/>
</dbReference>
<proteinExistence type="predicted"/>
<evidence type="ECO:0000313" key="2">
    <source>
        <dbReference type="EMBL" id="KAL0486709.1"/>
    </source>
</evidence>
<dbReference type="Proteomes" id="UP001431209">
    <property type="component" value="Unassembled WGS sequence"/>
</dbReference>
<accession>A0AAW2ZBP5</accession>